<dbReference type="Gene3D" id="1.10.530.10">
    <property type="match status" value="1"/>
</dbReference>
<dbReference type="PANTHER" id="PTHR33308">
    <property type="entry name" value="PEPTIDOGLYCAN HYDROLASE FLGJ"/>
    <property type="match status" value="1"/>
</dbReference>
<dbReference type="GO" id="GO:0004040">
    <property type="term" value="F:amidase activity"/>
    <property type="evidence" value="ECO:0007669"/>
    <property type="project" value="InterPro"/>
</dbReference>
<evidence type="ECO:0000256" key="11">
    <source>
        <dbReference type="ARBA" id="ARBA00030835"/>
    </source>
</evidence>
<dbReference type="InterPro" id="IPR013377">
    <property type="entry name" value="FlgJ"/>
</dbReference>
<keyword evidence="13" id="KW-0969">Cilium</keyword>
<dbReference type="SMART" id="SM00047">
    <property type="entry name" value="LYZ2"/>
    <property type="match status" value="1"/>
</dbReference>
<dbReference type="EMBL" id="FMZQ01000005">
    <property type="protein sequence ID" value="SDC67558.1"/>
    <property type="molecule type" value="Genomic_DNA"/>
</dbReference>
<keyword evidence="13" id="KW-0282">Flagellum</keyword>
<feature type="region of interest" description="Disordered" evidence="12">
    <location>
        <begin position="113"/>
        <end position="143"/>
    </location>
</feature>
<comment type="subcellular location">
    <subcellularLocation>
        <location evidence="2">Periplasm</location>
    </subcellularLocation>
</comment>
<keyword evidence="8" id="KW-0378">Hydrolase</keyword>
<comment type="similarity">
    <text evidence="3">In the N-terminal section; belongs to the FlgJ family.</text>
</comment>
<feature type="region of interest" description="Disordered" evidence="12">
    <location>
        <begin position="188"/>
        <end position="209"/>
    </location>
</feature>
<name>A0A1G6NIF5_9GAMM</name>
<dbReference type="AlphaFoldDB" id="A0A1G6NIF5"/>
<dbReference type="GO" id="GO:0042597">
    <property type="term" value="C:periplasmic space"/>
    <property type="evidence" value="ECO:0007669"/>
    <property type="project" value="UniProtKB-SubCell"/>
</dbReference>
<keyword evidence="10" id="KW-0961">Cell wall biogenesis/degradation</keyword>
<feature type="compositionally biased region" description="Polar residues" evidence="12">
    <location>
        <begin position="119"/>
        <end position="128"/>
    </location>
</feature>
<keyword evidence="6" id="KW-0574">Periplasm</keyword>
<evidence type="ECO:0000256" key="1">
    <source>
        <dbReference type="ARBA" id="ARBA00002954"/>
    </source>
</evidence>
<evidence type="ECO:0000256" key="5">
    <source>
        <dbReference type="ARBA" id="ARBA00013433"/>
    </source>
</evidence>
<keyword evidence="7" id="KW-1005">Bacterial flagellum biogenesis</keyword>
<dbReference type="FunFam" id="2.10.70.40:FF:000001">
    <property type="entry name" value="Flagellar assembly peptidoglycan hydrolase FlgJ"/>
    <property type="match status" value="1"/>
</dbReference>
<comment type="function">
    <text evidence="1">Flagellum-specific muramidase which hydrolyzes the peptidoglycan layer to assemble the rod structure in the periplasmic space.</text>
</comment>
<evidence type="ECO:0000256" key="12">
    <source>
        <dbReference type="SAM" id="MobiDB-lite"/>
    </source>
</evidence>
<evidence type="ECO:0000256" key="2">
    <source>
        <dbReference type="ARBA" id="ARBA00004418"/>
    </source>
</evidence>
<evidence type="ECO:0000256" key="3">
    <source>
        <dbReference type="ARBA" id="ARBA00006880"/>
    </source>
</evidence>
<dbReference type="NCBIfam" id="TIGR02541">
    <property type="entry name" value="flagell_FlgJ"/>
    <property type="match status" value="1"/>
</dbReference>
<dbReference type="GO" id="GO:0044780">
    <property type="term" value="P:bacterial-type flagellum assembly"/>
    <property type="evidence" value="ECO:0007669"/>
    <property type="project" value="InterPro"/>
</dbReference>
<dbReference type="Gene3D" id="2.10.70.40">
    <property type="entry name" value="peptidoglycan hydrolase"/>
    <property type="match status" value="1"/>
</dbReference>
<dbReference type="InterPro" id="IPR051056">
    <property type="entry name" value="Glycosyl_Hydrolase_73"/>
</dbReference>
<proteinExistence type="inferred from homology"/>
<dbReference type="GO" id="GO:0071973">
    <property type="term" value="P:bacterial-type flagellum-dependent cell motility"/>
    <property type="evidence" value="ECO:0007669"/>
    <property type="project" value="TreeGrafter"/>
</dbReference>
<dbReference type="GO" id="GO:0071555">
    <property type="term" value="P:cell wall organization"/>
    <property type="evidence" value="ECO:0007669"/>
    <property type="project" value="UniProtKB-KW"/>
</dbReference>
<sequence>MNTLLGGTRTVSDSGAYTDLNRLAGMKNGEQRDSEGNVRRVAQEFEALFINQIFKSMRSANEAVAKDSLFDSDTTRHYQEMHDQQLSISLSREGGGIGLADVLVRQMSRLRGEPARSSPFGTVVQQGESGADKASSKNADEAPVSQAALLNRRRLSLPSRLEDRLLAGIVSSSEGQLNNGADWVAKKDSSEKALAEPQKTTPRSVAQPPLAKGKAAFASAQDFVQTMLPLAQEAADRIGVEPHYLVAQAALETGWGKSILRRSDGDSSFNLFGIKTHGQWQGEAARAVTSEYREGQMVRETASFRAYDSYKQSFHDLVDFLQSNPRYQNALSKTDNSETFVRELQAAGYATDPQYARKINQIARKIDATYQTIARSDVATTRTL</sequence>
<dbReference type="GO" id="GO:0016798">
    <property type="term" value="F:hydrolase activity, acting on glycosyl bonds"/>
    <property type="evidence" value="ECO:0007669"/>
    <property type="project" value="UniProtKB-KW"/>
</dbReference>
<dbReference type="RefSeq" id="WP_055986468.1">
    <property type="nucleotide sequence ID" value="NZ_FMZQ01000005.1"/>
</dbReference>
<protein>
    <recommendedName>
        <fullName evidence="5">Peptidoglycan hydrolase FlgJ</fullName>
    </recommendedName>
    <alternativeName>
        <fullName evidence="11">Muramidase FlgJ</fullName>
    </alternativeName>
</protein>
<comment type="similarity">
    <text evidence="4">In the C-terminal section; belongs to the glycosyl hydrolase 73 family.</text>
</comment>
<dbReference type="Pfam" id="PF01832">
    <property type="entry name" value="Glucosaminidase"/>
    <property type="match status" value="1"/>
</dbReference>
<evidence type="ECO:0000313" key="14">
    <source>
        <dbReference type="Proteomes" id="UP000199467"/>
    </source>
</evidence>
<dbReference type="SUPFAM" id="SSF53955">
    <property type="entry name" value="Lysozyme-like"/>
    <property type="match status" value="1"/>
</dbReference>
<dbReference type="PANTHER" id="PTHR33308:SF9">
    <property type="entry name" value="PEPTIDOGLYCAN HYDROLASE FLGJ"/>
    <property type="match status" value="1"/>
</dbReference>
<dbReference type="InterPro" id="IPR002901">
    <property type="entry name" value="MGlyc_endo_b_GlcNAc-like_dom"/>
</dbReference>
<evidence type="ECO:0000256" key="4">
    <source>
        <dbReference type="ARBA" id="ARBA00007974"/>
    </source>
</evidence>
<organism evidence="13 14">
    <name type="scientific">Ectopseudomonas chengduensis</name>
    <dbReference type="NCBI Taxonomy" id="489632"/>
    <lineage>
        <taxon>Bacteria</taxon>
        <taxon>Pseudomonadati</taxon>
        <taxon>Pseudomonadota</taxon>
        <taxon>Gammaproteobacteria</taxon>
        <taxon>Pseudomonadales</taxon>
        <taxon>Pseudomonadaceae</taxon>
        <taxon>Ectopseudomonas</taxon>
    </lineage>
</organism>
<evidence type="ECO:0000256" key="6">
    <source>
        <dbReference type="ARBA" id="ARBA00022764"/>
    </source>
</evidence>
<evidence type="ECO:0000256" key="8">
    <source>
        <dbReference type="ARBA" id="ARBA00022801"/>
    </source>
</evidence>
<keyword evidence="9" id="KW-0326">Glycosidase</keyword>
<gene>
    <name evidence="13" type="ORF">SAMN05216576_105138</name>
</gene>
<feature type="compositionally biased region" description="Basic and acidic residues" evidence="12">
    <location>
        <begin position="130"/>
        <end position="140"/>
    </location>
</feature>
<keyword evidence="13" id="KW-0966">Cell projection</keyword>
<evidence type="ECO:0000256" key="10">
    <source>
        <dbReference type="ARBA" id="ARBA00023316"/>
    </source>
</evidence>
<reference evidence="14" key="1">
    <citation type="submission" date="2016-10" db="EMBL/GenBank/DDBJ databases">
        <authorList>
            <person name="Varghese N."/>
            <person name="Submissions S."/>
        </authorList>
    </citation>
    <scope>NUCLEOTIDE SEQUENCE [LARGE SCALE GENOMIC DNA]</scope>
    <source>
        <strain evidence="14">DSM 26382</strain>
    </source>
</reference>
<evidence type="ECO:0000313" key="13">
    <source>
        <dbReference type="EMBL" id="SDC67558.1"/>
    </source>
</evidence>
<evidence type="ECO:0000256" key="7">
    <source>
        <dbReference type="ARBA" id="ARBA00022795"/>
    </source>
</evidence>
<keyword evidence="14" id="KW-1185">Reference proteome</keyword>
<dbReference type="GeneID" id="83642421"/>
<dbReference type="InterPro" id="IPR019301">
    <property type="entry name" value="Flagellar_prot_FlgJ_N"/>
</dbReference>
<dbReference type="Proteomes" id="UP000199467">
    <property type="component" value="Unassembled WGS sequence"/>
</dbReference>
<dbReference type="Pfam" id="PF10135">
    <property type="entry name" value="Rod-binding"/>
    <property type="match status" value="1"/>
</dbReference>
<accession>A0A1G6NIF5</accession>
<dbReference type="InterPro" id="IPR023346">
    <property type="entry name" value="Lysozyme-like_dom_sf"/>
</dbReference>
<evidence type="ECO:0000256" key="9">
    <source>
        <dbReference type="ARBA" id="ARBA00023295"/>
    </source>
</evidence>